<keyword evidence="2" id="KW-0560">Oxidoreductase</keyword>
<dbReference type="SUPFAM" id="SSF51735">
    <property type="entry name" value="NAD(P)-binding Rossmann-fold domains"/>
    <property type="match status" value="1"/>
</dbReference>
<dbReference type="InterPro" id="IPR002347">
    <property type="entry name" value="SDR_fam"/>
</dbReference>
<accession>A0A090MNX0</accession>
<comment type="caution">
    <text evidence="3">The sequence shown here is derived from an EMBL/GenBank/DDBJ whole genome shotgun (WGS) entry which is preliminary data.</text>
</comment>
<dbReference type="Pfam" id="PF00106">
    <property type="entry name" value="adh_short"/>
    <property type="match status" value="1"/>
</dbReference>
<evidence type="ECO:0000256" key="2">
    <source>
        <dbReference type="ARBA" id="ARBA00023002"/>
    </source>
</evidence>
<dbReference type="InterPro" id="IPR036291">
    <property type="entry name" value="NAD(P)-bd_dom_sf"/>
</dbReference>
<dbReference type="PANTHER" id="PTHR43086:SF3">
    <property type="entry name" value="NADP-DEPENDENT 3-HYDROXY ACID DEHYDROGENASE YDFG"/>
    <property type="match status" value="1"/>
</dbReference>
<comment type="similarity">
    <text evidence="1">Belongs to the short-chain dehydrogenases/reductases (SDR) family.</text>
</comment>
<dbReference type="STRING" id="1035.BN961_02526"/>
<gene>
    <name evidence="3" type="ORF">BN961_02526</name>
</gene>
<dbReference type="AlphaFoldDB" id="A0A090MNX0"/>
<evidence type="ECO:0000256" key="1">
    <source>
        <dbReference type="ARBA" id="ARBA00006484"/>
    </source>
</evidence>
<dbReference type="RefSeq" id="WP_009340151.1">
    <property type="nucleotide sequence ID" value="NZ_CCAZ020000001.1"/>
</dbReference>
<organism evidence="3 4">
    <name type="scientific">Afipia felis</name>
    <name type="common">Cat scratch disease bacillus</name>
    <dbReference type="NCBI Taxonomy" id="1035"/>
    <lineage>
        <taxon>Bacteria</taxon>
        <taxon>Pseudomonadati</taxon>
        <taxon>Pseudomonadota</taxon>
        <taxon>Alphaproteobacteria</taxon>
        <taxon>Hyphomicrobiales</taxon>
        <taxon>Nitrobacteraceae</taxon>
        <taxon>Afipia</taxon>
    </lineage>
</organism>
<dbReference type="GO" id="GO:0016491">
    <property type="term" value="F:oxidoreductase activity"/>
    <property type="evidence" value="ECO:0007669"/>
    <property type="project" value="UniProtKB-KW"/>
</dbReference>
<evidence type="ECO:0000313" key="3">
    <source>
        <dbReference type="EMBL" id="CEG09105.1"/>
    </source>
</evidence>
<proteinExistence type="inferred from homology"/>
<protein>
    <submittedName>
        <fullName evidence="3">Short chain dehydrogenase</fullName>
    </submittedName>
</protein>
<evidence type="ECO:0000313" key="4">
    <source>
        <dbReference type="Proteomes" id="UP000035762"/>
    </source>
</evidence>
<reference evidence="3 4" key="1">
    <citation type="journal article" date="2014" name="Genome Announc.">
        <title>Genome Sequence of Afipia felis Strain 76713, Isolated in Hospital Water Using an Amoeba Co-Culture Procedure.</title>
        <authorList>
            <person name="Benamar S."/>
            <person name="La Scola B."/>
            <person name="Croce O."/>
        </authorList>
    </citation>
    <scope>NUCLEOTIDE SEQUENCE [LARGE SCALE GENOMIC DNA]</scope>
    <source>
        <strain evidence="3 4">76713</strain>
    </source>
</reference>
<dbReference type="Proteomes" id="UP000035762">
    <property type="component" value="Unassembled WGS sequence"/>
</dbReference>
<keyword evidence="4" id="KW-1185">Reference proteome</keyword>
<name>A0A090MNX0_AFIFE</name>
<dbReference type="Gene3D" id="3.40.50.720">
    <property type="entry name" value="NAD(P)-binding Rossmann-like Domain"/>
    <property type="match status" value="1"/>
</dbReference>
<dbReference type="PANTHER" id="PTHR43086">
    <property type="entry name" value="VERY-LONG-CHAIN 3-OXOOACYL-COA REDUCTASE"/>
    <property type="match status" value="1"/>
</dbReference>
<dbReference type="EMBL" id="CCAZ020000001">
    <property type="protein sequence ID" value="CEG09105.1"/>
    <property type="molecule type" value="Genomic_DNA"/>
</dbReference>
<sequence>MSKSVAIVTGASSGIGKATALRLARDFGAVVLVARDGEKLSEVGEQVKAAGC</sequence>
<dbReference type="GO" id="GO:0030497">
    <property type="term" value="P:fatty acid elongation"/>
    <property type="evidence" value="ECO:0007669"/>
    <property type="project" value="TreeGrafter"/>
</dbReference>